<sequence length="156" mass="17271">MANHGRSAQMNQNPFSKVHHASPPPPSSKYPKCKPFRVHTLLCFQTYMDLANPHDTAIYACYCITHLGEFTVPVITKFDPSSHITHSHIFCLHNPNSLPITKFRLLSTKCSPNGKDTQCASLNCLSDPIQALNNHLALNPPHLMLTSSPGNTQNQA</sequence>
<dbReference type="InParanoid" id="A0A0D0D7S8"/>
<evidence type="ECO:0000313" key="2">
    <source>
        <dbReference type="EMBL" id="KIK73050.1"/>
    </source>
</evidence>
<organism evidence="2 3">
    <name type="scientific">Paxillus rubicundulus Ve08.2h10</name>
    <dbReference type="NCBI Taxonomy" id="930991"/>
    <lineage>
        <taxon>Eukaryota</taxon>
        <taxon>Fungi</taxon>
        <taxon>Dikarya</taxon>
        <taxon>Basidiomycota</taxon>
        <taxon>Agaricomycotina</taxon>
        <taxon>Agaricomycetes</taxon>
        <taxon>Agaricomycetidae</taxon>
        <taxon>Boletales</taxon>
        <taxon>Paxilineae</taxon>
        <taxon>Paxillaceae</taxon>
        <taxon>Paxillus</taxon>
    </lineage>
</organism>
<dbReference type="EMBL" id="KN830157">
    <property type="protein sequence ID" value="KIK73050.1"/>
    <property type="molecule type" value="Genomic_DNA"/>
</dbReference>
<dbReference type="STRING" id="930991.A0A0D0D7S8"/>
<proteinExistence type="predicted"/>
<keyword evidence="3" id="KW-1185">Reference proteome</keyword>
<evidence type="ECO:0000256" key="1">
    <source>
        <dbReference type="SAM" id="MobiDB-lite"/>
    </source>
</evidence>
<feature type="compositionally biased region" description="Polar residues" evidence="1">
    <location>
        <begin position="1"/>
        <end position="15"/>
    </location>
</feature>
<feature type="region of interest" description="Disordered" evidence="1">
    <location>
        <begin position="1"/>
        <end position="29"/>
    </location>
</feature>
<name>A0A0D0D7S8_9AGAM</name>
<reference evidence="2 3" key="1">
    <citation type="submission" date="2014-04" db="EMBL/GenBank/DDBJ databases">
        <authorList>
            <consortium name="DOE Joint Genome Institute"/>
            <person name="Kuo A."/>
            <person name="Kohler A."/>
            <person name="Jargeat P."/>
            <person name="Nagy L.G."/>
            <person name="Floudas D."/>
            <person name="Copeland A."/>
            <person name="Barry K.W."/>
            <person name="Cichocki N."/>
            <person name="Veneault-Fourrey C."/>
            <person name="LaButti K."/>
            <person name="Lindquist E.A."/>
            <person name="Lipzen A."/>
            <person name="Lundell T."/>
            <person name="Morin E."/>
            <person name="Murat C."/>
            <person name="Sun H."/>
            <person name="Tunlid A."/>
            <person name="Henrissat B."/>
            <person name="Grigoriev I.V."/>
            <person name="Hibbett D.S."/>
            <person name="Martin F."/>
            <person name="Nordberg H.P."/>
            <person name="Cantor M.N."/>
            <person name="Hua S.X."/>
        </authorList>
    </citation>
    <scope>NUCLEOTIDE SEQUENCE [LARGE SCALE GENOMIC DNA]</scope>
    <source>
        <strain evidence="2 3">Ve08.2h10</strain>
    </source>
</reference>
<protein>
    <submittedName>
        <fullName evidence="2">Uncharacterized protein</fullName>
    </submittedName>
</protein>
<dbReference type="HOGENOM" id="CLU_1687219_0_0_1"/>
<evidence type="ECO:0000313" key="3">
    <source>
        <dbReference type="Proteomes" id="UP000054538"/>
    </source>
</evidence>
<reference evidence="3" key="2">
    <citation type="submission" date="2015-01" db="EMBL/GenBank/DDBJ databases">
        <title>Evolutionary Origins and Diversification of the Mycorrhizal Mutualists.</title>
        <authorList>
            <consortium name="DOE Joint Genome Institute"/>
            <consortium name="Mycorrhizal Genomics Consortium"/>
            <person name="Kohler A."/>
            <person name="Kuo A."/>
            <person name="Nagy L.G."/>
            <person name="Floudas D."/>
            <person name="Copeland A."/>
            <person name="Barry K.W."/>
            <person name="Cichocki N."/>
            <person name="Veneault-Fourrey C."/>
            <person name="LaButti K."/>
            <person name="Lindquist E.A."/>
            <person name="Lipzen A."/>
            <person name="Lundell T."/>
            <person name="Morin E."/>
            <person name="Murat C."/>
            <person name="Riley R."/>
            <person name="Ohm R."/>
            <person name="Sun H."/>
            <person name="Tunlid A."/>
            <person name="Henrissat B."/>
            <person name="Grigoriev I.V."/>
            <person name="Hibbett D.S."/>
            <person name="Martin F."/>
        </authorList>
    </citation>
    <scope>NUCLEOTIDE SEQUENCE [LARGE SCALE GENOMIC DNA]</scope>
    <source>
        <strain evidence="3">Ve08.2h10</strain>
    </source>
</reference>
<dbReference type="AlphaFoldDB" id="A0A0D0D7S8"/>
<accession>A0A0D0D7S8</accession>
<dbReference type="Proteomes" id="UP000054538">
    <property type="component" value="Unassembled WGS sequence"/>
</dbReference>
<gene>
    <name evidence="2" type="ORF">PAXRUDRAFT_796366</name>
</gene>